<accession>A0A834KL80</accession>
<protein>
    <submittedName>
        <fullName evidence="1">Uncharacterized protein</fullName>
    </submittedName>
</protein>
<name>A0A834KL80_VESVU</name>
<keyword evidence="2" id="KW-1185">Reference proteome</keyword>
<organism evidence="1 2">
    <name type="scientific">Vespula vulgaris</name>
    <name type="common">Yellow jacket</name>
    <name type="synonym">Wasp</name>
    <dbReference type="NCBI Taxonomy" id="7454"/>
    <lineage>
        <taxon>Eukaryota</taxon>
        <taxon>Metazoa</taxon>
        <taxon>Ecdysozoa</taxon>
        <taxon>Arthropoda</taxon>
        <taxon>Hexapoda</taxon>
        <taxon>Insecta</taxon>
        <taxon>Pterygota</taxon>
        <taxon>Neoptera</taxon>
        <taxon>Endopterygota</taxon>
        <taxon>Hymenoptera</taxon>
        <taxon>Apocrita</taxon>
        <taxon>Aculeata</taxon>
        <taxon>Vespoidea</taxon>
        <taxon>Vespidae</taxon>
        <taxon>Vespinae</taxon>
        <taxon>Vespula</taxon>
    </lineage>
</organism>
<reference evidence="1" key="1">
    <citation type="journal article" date="2020" name="G3 (Bethesda)">
        <title>High-Quality Assemblies for Three Invasive Social Wasps from the &lt;i&gt;Vespula&lt;/i&gt; Genus.</title>
        <authorList>
            <person name="Harrop T.W.R."/>
            <person name="Guhlin J."/>
            <person name="McLaughlin G.M."/>
            <person name="Permina E."/>
            <person name="Stockwell P."/>
            <person name="Gilligan J."/>
            <person name="Le Lec M.F."/>
            <person name="Gruber M.A.M."/>
            <person name="Quinn O."/>
            <person name="Lovegrove M."/>
            <person name="Duncan E.J."/>
            <person name="Remnant E.J."/>
            <person name="Van Eeckhoven J."/>
            <person name="Graham B."/>
            <person name="Knapp R.A."/>
            <person name="Langford K.W."/>
            <person name="Kronenberg Z."/>
            <person name="Press M.O."/>
            <person name="Eacker S.M."/>
            <person name="Wilson-Rankin E.E."/>
            <person name="Purcell J."/>
            <person name="Lester P.J."/>
            <person name="Dearden P.K."/>
        </authorList>
    </citation>
    <scope>NUCLEOTIDE SEQUENCE</scope>
    <source>
        <strain evidence="1">Marl-1</strain>
    </source>
</reference>
<dbReference type="Proteomes" id="UP000614350">
    <property type="component" value="Unassembled WGS sequence"/>
</dbReference>
<sequence>MQEFCPLCDKRGFRRRIKALQINFHEAVWACEGEECEWPFGHAEFIFVQRKVGNNWSCYWDDFNLKPVNNYVPVSTELALYTPPETPSTDSVLREFLSDTQCSDDSVTTNTINNSISPNEVQSKKIACFPDYNTYCLKNNELENMDNRLENVNMHVEDCQQDQTNDLSFCKDDKNSFYYENSKNIIGIENISKKVLLRTENPNLNKNVINSEYSCSNNKMKNDLDNCISKQKLIENNKDTSDISNINKSHNNIESPSSILDPKLQINKFTEESTTPSNLKVTTVEINGLPVTVSYEAPISLPTPITVSNISTNFINTECGTNSLSIDASSSTTTFNTIHKSTNKQLKTASVGKQYKKFDFHAIKKELQPTVDSNVQNSDNKCLSNSSEDTSNIKSNINSFYSNNDQNQKQNSLEIIKPCSSMNVNDNPETKVVTNEILSLENIEEESEINVENLLNDLLKSDNTSIEINQNYEISNSDEDWIHSFLAGKIEYLDKIIGSYLRDNIIIIIQFINRCNITCNQSL</sequence>
<gene>
    <name evidence="1" type="ORF">HZH66_003237</name>
</gene>
<evidence type="ECO:0000313" key="1">
    <source>
        <dbReference type="EMBL" id="KAF7408700.1"/>
    </source>
</evidence>
<proteinExistence type="predicted"/>
<evidence type="ECO:0000313" key="2">
    <source>
        <dbReference type="Proteomes" id="UP000614350"/>
    </source>
</evidence>
<dbReference type="AlphaFoldDB" id="A0A834KL80"/>
<dbReference type="EMBL" id="JACSEA010000002">
    <property type="protein sequence ID" value="KAF7408700.1"/>
    <property type="molecule type" value="Genomic_DNA"/>
</dbReference>
<comment type="caution">
    <text evidence="1">The sequence shown here is derived from an EMBL/GenBank/DDBJ whole genome shotgun (WGS) entry which is preliminary data.</text>
</comment>